<dbReference type="STRING" id="519424.AZF04_19810"/>
<evidence type="ECO:0000313" key="2">
    <source>
        <dbReference type="EMBL" id="KYG30412.1"/>
    </source>
</evidence>
<keyword evidence="3" id="KW-1185">Reference proteome</keyword>
<dbReference type="EMBL" id="LTAO01000020">
    <property type="protein sequence ID" value="KYG30412.1"/>
    <property type="molecule type" value="Genomic_DNA"/>
</dbReference>
<dbReference type="Proteomes" id="UP000075806">
    <property type="component" value="Unassembled WGS sequence"/>
</dbReference>
<keyword evidence="1" id="KW-1133">Transmembrane helix</keyword>
<gene>
    <name evidence="2" type="ORF">AZF04_19810</name>
</gene>
<evidence type="ECO:0000256" key="1">
    <source>
        <dbReference type="SAM" id="Phobius"/>
    </source>
</evidence>
<accession>A0A162DNQ0</accession>
<name>A0A162DNQ0_9BACI</name>
<dbReference type="AlphaFoldDB" id="A0A162DNQ0"/>
<organism evidence="2 3">
    <name type="scientific">Alkalihalobacillus trypoxylicola</name>
    <dbReference type="NCBI Taxonomy" id="519424"/>
    <lineage>
        <taxon>Bacteria</taxon>
        <taxon>Bacillati</taxon>
        <taxon>Bacillota</taxon>
        <taxon>Bacilli</taxon>
        <taxon>Bacillales</taxon>
        <taxon>Bacillaceae</taxon>
        <taxon>Alkalihalobacillus</taxon>
    </lineage>
</organism>
<feature type="transmembrane region" description="Helical" evidence="1">
    <location>
        <begin position="53"/>
        <end position="82"/>
    </location>
</feature>
<comment type="caution">
    <text evidence="2">The sequence shown here is derived from an EMBL/GenBank/DDBJ whole genome shotgun (WGS) entry which is preliminary data.</text>
</comment>
<evidence type="ECO:0000313" key="3">
    <source>
        <dbReference type="Proteomes" id="UP000075806"/>
    </source>
</evidence>
<reference evidence="2" key="1">
    <citation type="submission" date="2016-02" db="EMBL/GenBank/DDBJ databases">
        <title>Genome sequence of Bacillus trypoxylicola KCTC 13244(T).</title>
        <authorList>
            <person name="Jeong H."/>
            <person name="Park S.-H."/>
            <person name="Choi S.-K."/>
        </authorList>
    </citation>
    <scope>NUCLEOTIDE SEQUENCE [LARGE SCALE GENOMIC DNA]</scope>
    <source>
        <strain evidence="2">KCTC 13244</strain>
    </source>
</reference>
<proteinExistence type="predicted"/>
<keyword evidence="1" id="KW-0812">Transmembrane</keyword>
<keyword evidence="1" id="KW-0472">Membrane</keyword>
<feature type="transmembrane region" description="Helical" evidence="1">
    <location>
        <begin position="28"/>
        <end position="47"/>
    </location>
</feature>
<protein>
    <submittedName>
        <fullName evidence="2">Uncharacterized protein</fullName>
    </submittedName>
</protein>
<feature type="transmembrane region" description="Helical" evidence="1">
    <location>
        <begin position="94"/>
        <end position="111"/>
    </location>
</feature>
<feature type="transmembrane region" description="Helical" evidence="1">
    <location>
        <begin position="123"/>
        <end position="140"/>
    </location>
</feature>
<sequence length="148" mass="16949">MKSDLFRAGYMYIYRLIDEIMPLVRIKAAIMTILIASIILSLIGVMLNNAISFFTYFVFIIVFMTPGVIAAVVLIIILERIVRKKKNVSDKNRLFITVVVGGILSFIYMIIFTEGMFTADISIKVMIMGGFTTLLYHLIFKFEQNKKE</sequence>